<proteinExistence type="predicted"/>
<accession>A0ABQ5P1N8</accession>
<feature type="region of interest" description="Disordered" evidence="1">
    <location>
        <begin position="1"/>
        <end position="51"/>
    </location>
</feature>
<dbReference type="EMBL" id="BSBI01000008">
    <property type="protein sequence ID" value="GLF96512.1"/>
    <property type="molecule type" value="Genomic_DNA"/>
</dbReference>
<keyword evidence="3" id="KW-1185">Reference proteome</keyword>
<evidence type="ECO:0008006" key="4">
    <source>
        <dbReference type="Google" id="ProtNLM"/>
    </source>
</evidence>
<comment type="caution">
    <text evidence="2">The sequence shown here is derived from an EMBL/GenBank/DDBJ whole genome shotgun (WGS) entry which is preliminary data.</text>
</comment>
<organism evidence="2 3">
    <name type="scientific">Streptomyces yaizuensis</name>
    <dbReference type="NCBI Taxonomy" id="2989713"/>
    <lineage>
        <taxon>Bacteria</taxon>
        <taxon>Bacillati</taxon>
        <taxon>Actinomycetota</taxon>
        <taxon>Actinomycetes</taxon>
        <taxon>Kitasatosporales</taxon>
        <taxon>Streptomycetaceae</taxon>
        <taxon>Streptomyces</taxon>
    </lineage>
</organism>
<dbReference type="RefSeq" id="WP_323448549.1">
    <property type="nucleotide sequence ID" value="NZ_BSBI01000008.1"/>
</dbReference>
<feature type="compositionally biased region" description="Low complexity" evidence="1">
    <location>
        <begin position="41"/>
        <end position="51"/>
    </location>
</feature>
<protein>
    <recommendedName>
        <fullName evidence="4">Small hydrophilic protein</fullName>
    </recommendedName>
</protein>
<reference evidence="2 3" key="1">
    <citation type="submission" date="2022-10" db="EMBL/GenBank/DDBJ databases">
        <title>Draft genome sequence of Streptomyces sp. YSPA8.</title>
        <authorList>
            <person name="Moriuchi R."/>
            <person name="Dohra H."/>
            <person name="Yamamura H."/>
            <person name="Kodani S."/>
        </authorList>
    </citation>
    <scope>NUCLEOTIDE SEQUENCE [LARGE SCALE GENOMIC DNA]</scope>
    <source>
        <strain evidence="2 3">YSPA8</strain>
    </source>
</reference>
<name>A0ABQ5P1N8_9ACTN</name>
<evidence type="ECO:0000313" key="3">
    <source>
        <dbReference type="Proteomes" id="UP001291653"/>
    </source>
</evidence>
<gene>
    <name evidence="2" type="ORF">SYYSPA8_19465</name>
</gene>
<dbReference type="Proteomes" id="UP001291653">
    <property type="component" value="Unassembled WGS sequence"/>
</dbReference>
<sequence length="51" mass="5632">MARKPAPAGDSMHSPRARPGILPDPQGNRAERRAAEREASKQQQQAARKKK</sequence>
<feature type="compositionally biased region" description="Basic and acidic residues" evidence="1">
    <location>
        <begin position="29"/>
        <end position="40"/>
    </location>
</feature>
<evidence type="ECO:0000313" key="2">
    <source>
        <dbReference type="EMBL" id="GLF96512.1"/>
    </source>
</evidence>
<evidence type="ECO:0000256" key="1">
    <source>
        <dbReference type="SAM" id="MobiDB-lite"/>
    </source>
</evidence>